<reference evidence="2" key="1">
    <citation type="submission" date="2023-06" db="EMBL/GenBank/DDBJ databases">
        <title>Genome-scale phylogeny and comparative genomics of the fungal order Sordariales.</title>
        <authorList>
            <consortium name="Lawrence Berkeley National Laboratory"/>
            <person name="Hensen N."/>
            <person name="Bonometti L."/>
            <person name="Westerberg I."/>
            <person name="Brannstrom I.O."/>
            <person name="Guillou S."/>
            <person name="Cros-Aarteil S."/>
            <person name="Calhoun S."/>
            <person name="Haridas S."/>
            <person name="Kuo A."/>
            <person name="Mondo S."/>
            <person name="Pangilinan J."/>
            <person name="Riley R."/>
            <person name="Labutti K."/>
            <person name="Andreopoulos B."/>
            <person name="Lipzen A."/>
            <person name="Chen C."/>
            <person name="Yanf M."/>
            <person name="Daum C."/>
            <person name="Ng V."/>
            <person name="Clum A."/>
            <person name="Steindorff A."/>
            <person name="Ohm R."/>
            <person name="Martin F."/>
            <person name="Silar P."/>
            <person name="Natvig D."/>
            <person name="Lalanne C."/>
            <person name="Gautier V."/>
            <person name="Ament-Velasquez S.L."/>
            <person name="Kruys A."/>
            <person name="Hutchinson M.I."/>
            <person name="Powell A.J."/>
            <person name="Barry K."/>
            <person name="Miller A.N."/>
            <person name="Grigoriev I.V."/>
            <person name="Debuchy R."/>
            <person name="Gladieux P."/>
            <person name="Thoren M.H."/>
            <person name="Johannesson H."/>
        </authorList>
    </citation>
    <scope>NUCLEOTIDE SEQUENCE</scope>
    <source>
        <strain evidence="2">PSN4</strain>
    </source>
</reference>
<evidence type="ECO:0000313" key="2">
    <source>
        <dbReference type="EMBL" id="KAK1755329.1"/>
    </source>
</evidence>
<gene>
    <name evidence="2" type="ORF">QBC47DRAFT_461373</name>
</gene>
<feature type="transmembrane region" description="Helical" evidence="1">
    <location>
        <begin position="81"/>
        <end position="101"/>
    </location>
</feature>
<evidence type="ECO:0000256" key="1">
    <source>
        <dbReference type="SAM" id="Phobius"/>
    </source>
</evidence>
<protein>
    <submittedName>
        <fullName evidence="2">Uncharacterized protein</fullName>
    </submittedName>
</protein>
<dbReference type="AlphaFoldDB" id="A0AAJ0BDK7"/>
<keyword evidence="1" id="KW-1133">Transmembrane helix</keyword>
<keyword evidence="1" id="KW-0472">Membrane</keyword>
<proteinExistence type="predicted"/>
<comment type="caution">
    <text evidence="2">The sequence shown here is derived from an EMBL/GenBank/DDBJ whole genome shotgun (WGS) entry which is preliminary data.</text>
</comment>
<keyword evidence="3" id="KW-1185">Reference proteome</keyword>
<organism evidence="2 3">
    <name type="scientific">Echria macrotheca</name>
    <dbReference type="NCBI Taxonomy" id="438768"/>
    <lineage>
        <taxon>Eukaryota</taxon>
        <taxon>Fungi</taxon>
        <taxon>Dikarya</taxon>
        <taxon>Ascomycota</taxon>
        <taxon>Pezizomycotina</taxon>
        <taxon>Sordariomycetes</taxon>
        <taxon>Sordariomycetidae</taxon>
        <taxon>Sordariales</taxon>
        <taxon>Schizotheciaceae</taxon>
        <taxon>Echria</taxon>
    </lineage>
</organism>
<sequence>MTVCPNRMTVSNRFWRKPINHQAFKHSIPKFRLINNYSSTQDPDFTSLRKQVVKVKGMTSDRLHVQLVGWKQQVAKHCVRVQILVILIILILILIIEFRWICSSGEAASTPKYPR</sequence>
<keyword evidence="1" id="KW-0812">Transmembrane</keyword>
<dbReference type="Proteomes" id="UP001239445">
    <property type="component" value="Unassembled WGS sequence"/>
</dbReference>
<dbReference type="EMBL" id="MU839834">
    <property type="protein sequence ID" value="KAK1755329.1"/>
    <property type="molecule type" value="Genomic_DNA"/>
</dbReference>
<name>A0AAJ0BDK7_9PEZI</name>
<evidence type="ECO:0000313" key="3">
    <source>
        <dbReference type="Proteomes" id="UP001239445"/>
    </source>
</evidence>
<accession>A0AAJ0BDK7</accession>